<feature type="domain" description="DUF4283" evidence="1">
    <location>
        <begin position="71"/>
        <end position="133"/>
    </location>
</feature>
<name>A0A835LGJ7_9MAGN</name>
<proteinExistence type="predicted"/>
<dbReference type="AlphaFoldDB" id="A0A835LGJ7"/>
<evidence type="ECO:0000313" key="3">
    <source>
        <dbReference type="Proteomes" id="UP000631114"/>
    </source>
</evidence>
<accession>A0A835LGJ7</accession>
<dbReference type="OrthoDB" id="1750606at2759"/>
<keyword evidence="3" id="KW-1185">Reference proteome</keyword>
<dbReference type="Pfam" id="PF14111">
    <property type="entry name" value="DUF4283"/>
    <property type="match status" value="1"/>
</dbReference>
<protein>
    <recommendedName>
        <fullName evidence="1">DUF4283 domain-containing protein</fullName>
    </recommendedName>
</protein>
<sequence length="140" mass="15745">MDATTTPVSLVANPSQIEENTRKTYATTSAKQKYGRNIDALSLPTPGMQGEDPTICLIEEEVDRGIQYCLKSLVGRLDLVKMDLNKVKILVAAKWALSGECLITPLGRGYIMFKFDKEEDYAKVWEQGSWLFDMTLKFCV</sequence>
<dbReference type="InterPro" id="IPR025558">
    <property type="entry name" value="DUF4283"/>
</dbReference>
<reference evidence="2 3" key="1">
    <citation type="submission" date="2020-10" db="EMBL/GenBank/DDBJ databases">
        <title>The Coptis chinensis genome and diversification of protoberbering-type alkaloids.</title>
        <authorList>
            <person name="Wang B."/>
            <person name="Shu S."/>
            <person name="Song C."/>
            <person name="Liu Y."/>
        </authorList>
    </citation>
    <scope>NUCLEOTIDE SEQUENCE [LARGE SCALE GENOMIC DNA]</scope>
    <source>
        <strain evidence="2">HL-2020</strain>
        <tissue evidence="2">Leaf</tissue>
    </source>
</reference>
<gene>
    <name evidence="2" type="ORF">IFM89_001219</name>
</gene>
<dbReference type="Proteomes" id="UP000631114">
    <property type="component" value="Unassembled WGS sequence"/>
</dbReference>
<dbReference type="EMBL" id="JADFTS010000008">
    <property type="protein sequence ID" value="KAF9591009.1"/>
    <property type="molecule type" value="Genomic_DNA"/>
</dbReference>
<organism evidence="2 3">
    <name type="scientific">Coptis chinensis</name>
    <dbReference type="NCBI Taxonomy" id="261450"/>
    <lineage>
        <taxon>Eukaryota</taxon>
        <taxon>Viridiplantae</taxon>
        <taxon>Streptophyta</taxon>
        <taxon>Embryophyta</taxon>
        <taxon>Tracheophyta</taxon>
        <taxon>Spermatophyta</taxon>
        <taxon>Magnoliopsida</taxon>
        <taxon>Ranunculales</taxon>
        <taxon>Ranunculaceae</taxon>
        <taxon>Coptidoideae</taxon>
        <taxon>Coptis</taxon>
    </lineage>
</organism>
<evidence type="ECO:0000313" key="2">
    <source>
        <dbReference type="EMBL" id="KAF9591009.1"/>
    </source>
</evidence>
<comment type="caution">
    <text evidence="2">The sequence shown here is derived from an EMBL/GenBank/DDBJ whole genome shotgun (WGS) entry which is preliminary data.</text>
</comment>
<evidence type="ECO:0000259" key="1">
    <source>
        <dbReference type="Pfam" id="PF14111"/>
    </source>
</evidence>